<comment type="caution">
    <text evidence="2">The sequence shown here is derived from an EMBL/GenBank/DDBJ whole genome shotgun (WGS) entry which is preliminary data.</text>
</comment>
<evidence type="ECO:0000313" key="3">
    <source>
        <dbReference type="Proteomes" id="UP000245202"/>
    </source>
</evidence>
<keyword evidence="3" id="KW-1185">Reference proteome</keyword>
<evidence type="ECO:0000313" key="2">
    <source>
        <dbReference type="EMBL" id="GBG08397.1"/>
    </source>
</evidence>
<accession>A0A2R5EP89</accession>
<dbReference type="EMBL" id="BDQX01000163">
    <property type="protein sequence ID" value="GBG08397.1"/>
    <property type="molecule type" value="Genomic_DNA"/>
</dbReference>
<proteinExistence type="predicted"/>
<gene>
    <name evidence="2" type="ORF">PAT3040_02978</name>
</gene>
<dbReference type="AlphaFoldDB" id="A0A2R5EP89"/>
<organism evidence="2 3">
    <name type="scientific">Paenibacillus agaridevorans</name>
    <dbReference type="NCBI Taxonomy" id="171404"/>
    <lineage>
        <taxon>Bacteria</taxon>
        <taxon>Bacillati</taxon>
        <taxon>Bacillota</taxon>
        <taxon>Bacilli</taxon>
        <taxon>Bacillales</taxon>
        <taxon>Paenibacillaceae</taxon>
        <taxon>Paenibacillus</taxon>
    </lineage>
</organism>
<feature type="region of interest" description="Disordered" evidence="1">
    <location>
        <begin position="30"/>
        <end position="49"/>
    </location>
</feature>
<name>A0A2R5EP89_9BACL</name>
<reference evidence="2 3" key="1">
    <citation type="submission" date="2017-08" db="EMBL/GenBank/DDBJ databases">
        <title>Substantial Increase in Enzyme Production by Combined Drug-Resistance Mutations in Paenibacillus agaridevorans.</title>
        <authorList>
            <person name="Tanaka Y."/>
            <person name="Funane K."/>
            <person name="Hosaka T."/>
            <person name="Shiwa Y."/>
            <person name="Fujita N."/>
            <person name="Miyazaki T."/>
            <person name="Yoshikawa H."/>
            <person name="Murakami K."/>
            <person name="Kasahara K."/>
            <person name="Inaoka T."/>
            <person name="Hiraga Y."/>
            <person name="Ochi K."/>
        </authorList>
    </citation>
    <scope>NUCLEOTIDE SEQUENCE [LARGE SCALE GENOMIC DNA]</scope>
    <source>
        <strain evidence="2 3">T-3040</strain>
    </source>
</reference>
<dbReference type="Proteomes" id="UP000245202">
    <property type="component" value="Unassembled WGS sequence"/>
</dbReference>
<sequence length="49" mass="5499">MKETAKKGKRLVGLKGLNLTLQQDLSQNMNLKPRTLDGKWGSHVQSHGR</sequence>
<evidence type="ECO:0000256" key="1">
    <source>
        <dbReference type="SAM" id="MobiDB-lite"/>
    </source>
</evidence>
<protein>
    <submittedName>
        <fullName evidence="2">Uncharacterized protein</fullName>
    </submittedName>
</protein>